<dbReference type="RefSeq" id="WP_141760714.1">
    <property type="nucleotide sequence ID" value="NZ_JBHVRE010000007.1"/>
</dbReference>
<name>A0ABW6DT31_9ACTN</name>
<protein>
    <recommendedName>
        <fullName evidence="3">Secreted protein</fullName>
    </recommendedName>
</protein>
<accession>A0ABW6DT31</accession>
<comment type="caution">
    <text evidence="1">The sequence shown here is derived from an EMBL/GenBank/DDBJ whole genome shotgun (WGS) entry which is preliminary data.</text>
</comment>
<gene>
    <name evidence="1" type="ORF">ACFWR3_13050</name>
</gene>
<dbReference type="EMBL" id="JBHXPM010000010">
    <property type="protein sequence ID" value="MFD3956994.1"/>
    <property type="molecule type" value="Genomic_DNA"/>
</dbReference>
<reference evidence="1 2" key="1">
    <citation type="submission" date="2024-09" db="EMBL/GenBank/DDBJ databases">
        <title>The Natural Products Discovery Center: Release of the First 8490 Sequenced Strains for Exploring Actinobacteria Biosynthetic Diversity.</title>
        <authorList>
            <person name="Kalkreuter E."/>
            <person name="Kautsar S.A."/>
            <person name="Yang D."/>
            <person name="Bader C.D."/>
            <person name="Teijaro C.N."/>
            <person name="Fluegel L."/>
            <person name="Davis C.M."/>
            <person name="Simpson J.R."/>
            <person name="Lauterbach L."/>
            <person name="Steele A.D."/>
            <person name="Gui C."/>
            <person name="Meng S."/>
            <person name="Li G."/>
            <person name="Viehrig K."/>
            <person name="Ye F."/>
            <person name="Su P."/>
            <person name="Kiefer A.F."/>
            <person name="Nichols A."/>
            <person name="Cepeda A.J."/>
            <person name="Yan W."/>
            <person name="Fan B."/>
            <person name="Jiang Y."/>
            <person name="Adhikari A."/>
            <person name="Zheng C.-J."/>
            <person name="Schuster L."/>
            <person name="Cowan T.M."/>
            <person name="Smanski M.J."/>
            <person name="Chevrette M.G."/>
            <person name="De Carvalho L.P.S."/>
            <person name="Shen B."/>
        </authorList>
    </citation>
    <scope>NUCLEOTIDE SEQUENCE [LARGE SCALE GENOMIC DNA]</scope>
    <source>
        <strain evidence="1 2">NPDC058584</strain>
    </source>
</reference>
<evidence type="ECO:0000313" key="2">
    <source>
        <dbReference type="Proteomes" id="UP001598300"/>
    </source>
</evidence>
<organism evidence="1 2">
    <name type="scientific">Streptomyces bacillaris</name>
    <dbReference type="NCBI Taxonomy" id="68179"/>
    <lineage>
        <taxon>Bacteria</taxon>
        <taxon>Bacillati</taxon>
        <taxon>Actinomycetota</taxon>
        <taxon>Actinomycetes</taxon>
        <taxon>Kitasatosporales</taxon>
        <taxon>Streptomycetaceae</taxon>
        <taxon>Streptomyces</taxon>
    </lineage>
</organism>
<dbReference type="Proteomes" id="UP001598300">
    <property type="component" value="Unassembled WGS sequence"/>
</dbReference>
<keyword evidence="2" id="KW-1185">Reference proteome</keyword>
<sequence length="148" mass="15456">MALVLFLTIGDSRPTAASVTAGSPSANATPSAVATTEEVAEAPEEVFNSNPVAEDFTVTLKTTSKQCFGSAGCNITVEPKVSYAGLLPLDPGKEHSITYEVHGSEDGSIIQTMELSDQTSLSYRPTVLSTSTSKAKLTAKVTDVEERG</sequence>
<evidence type="ECO:0008006" key="3">
    <source>
        <dbReference type="Google" id="ProtNLM"/>
    </source>
</evidence>
<evidence type="ECO:0000313" key="1">
    <source>
        <dbReference type="EMBL" id="MFD3956994.1"/>
    </source>
</evidence>
<proteinExistence type="predicted"/>